<keyword evidence="3" id="KW-1185">Reference proteome</keyword>
<protein>
    <submittedName>
        <fullName evidence="2">Uncharacterized protein</fullName>
    </submittedName>
</protein>
<comment type="caution">
    <text evidence="2">The sequence shown here is derived from an EMBL/GenBank/DDBJ whole genome shotgun (WGS) entry which is preliminary data.</text>
</comment>
<dbReference type="AlphaFoldDB" id="A0A9Q1GLJ4"/>
<evidence type="ECO:0000256" key="1">
    <source>
        <dbReference type="SAM" id="Phobius"/>
    </source>
</evidence>
<sequence length="180" mass="20782">MYDIKFYGIENPHHHMRNFWMSYLKKNLATLVEKGNYYNKDDKASTFMEKYIPFTLVNNGSVVDIYPWQGAKRRRIKEAQLRYMKDKGILVPRVEVFNDHKLLEKRAQLKARSSGSCSGDLDVVLSFAVSDSGWDPANFTTKTSTKCHKQRKEEISHPIITPLKYAVLISLLGIMIFAST</sequence>
<organism evidence="2 3">
    <name type="scientific">Carnegiea gigantea</name>
    <dbReference type="NCBI Taxonomy" id="171969"/>
    <lineage>
        <taxon>Eukaryota</taxon>
        <taxon>Viridiplantae</taxon>
        <taxon>Streptophyta</taxon>
        <taxon>Embryophyta</taxon>
        <taxon>Tracheophyta</taxon>
        <taxon>Spermatophyta</taxon>
        <taxon>Magnoliopsida</taxon>
        <taxon>eudicotyledons</taxon>
        <taxon>Gunneridae</taxon>
        <taxon>Pentapetalae</taxon>
        <taxon>Caryophyllales</taxon>
        <taxon>Cactineae</taxon>
        <taxon>Cactaceae</taxon>
        <taxon>Cactoideae</taxon>
        <taxon>Echinocereeae</taxon>
        <taxon>Carnegiea</taxon>
    </lineage>
</organism>
<gene>
    <name evidence="2" type="ORF">Cgig2_003072</name>
</gene>
<accession>A0A9Q1GLJ4</accession>
<feature type="transmembrane region" description="Helical" evidence="1">
    <location>
        <begin position="159"/>
        <end position="178"/>
    </location>
</feature>
<name>A0A9Q1GLJ4_9CARY</name>
<evidence type="ECO:0000313" key="3">
    <source>
        <dbReference type="Proteomes" id="UP001153076"/>
    </source>
</evidence>
<dbReference type="Proteomes" id="UP001153076">
    <property type="component" value="Unassembled WGS sequence"/>
</dbReference>
<reference evidence="2" key="1">
    <citation type="submission" date="2022-04" db="EMBL/GenBank/DDBJ databases">
        <title>Carnegiea gigantea Genome sequencing and assembly v2.</title>
        <authorList>
            <person name="Copetti D."/>
            <person name="Sanderson M.J."/>
            <person name="Burquez A."/>
            <person name="Wojciechowski M.F."/>
        </authorList>
    </citation>
    <scope>NUCLEOTIDE SEQUENCE</scope>
    <source>
        <strain evidence="2">SGP5-SGP5p</strain>
        <tissue evidence="2">Aerial part</tissue>
    </source>
</reference>
<dbReference type="EMBL" id="JAKOGI010001955">
    <property type="protein sequence ID" value="KAJ8423457.1"/>
    <property type="molecule type" value="Genomic_DNA"/>
</dbReference>
<keyword evidence="1" id="KW-1133">Transmembrane helix</keyword>
<keyword evidence="1" id="KW-0472">Membrane</keyword>
<proteinExistence type="predicted"/>
<keyword evidence="1" id="KW-0812">Transmembrane</keyword>
<evidence type="ECO:0000313" key="2">
    <source>
        <dbReference type="EMBL" id="KAJ8423457.1"/>
    </source>
</evidence>